<reference evidence="1" key="1">
    <citation type="journal article" date="2014" name="Int. J. Syst. Evol. Microbiol.">
        <title>Complete genome sequence of Corynebacterium casei LMG S-19264T (=DSM 44701T), isolated from a smear-ripened cheese.</title>
        <authorList>
            <consortium name="US DOE Joint Genome Institute (JGI-PGF)"/>
            <person name="Walter F."/>
            <person name="Albersmeier A."/>
            <person name="Kalinowski J."/>
            <person name="Ruckert C."/>
        </authorList>
    </citation>
    <scope>NUCLEOTIDE SEQUENCE</scope>
    <source>
        <strain evidence="1">CGMCC 1.12751</strain>
    </source>
</reference>
<evidence type="ECO:0000313" key="1">
    <source>
        <dbReference type="EMBL" id="GGG52999.1"/>
    </source>
</evidence>
<dbReference type="EMBL" id="BMFQ01000003">
    <property type="protein sequence ID" value="GGG52999.1"/>
    <property type="molecule type" value="Genomic_DNA"/>
</dbReference>
<dbReference type="Proteomes" id="UP000625976">
    <property type="component" value="Unassembled WGS sequence"/>
</dbReference>
<reference evidence="1" key="2">
    <citation type="submission" date="2020-09" db="EMBL/GenBank/DDBJ databases">
        <authorList>
            <person name="Sun Q."/>
            <person name="Zhou Y."/>
        </authorList>
    </citation>
    <scope>NUCLEOTIDE SEQUENCE</scope>
    <source>
        <strain evidence="1">CGMCC 1.12751</strain>
    </source>
</reference>
<evidence type="ECO:0008006" key="3">
    <source>
        <dbReference type="Google" id="ProtNLM"/>
    </source>
</evidence>
<gene>
    <name evidence="1" type="ORF">GCM10010976_25090</name>
</gene>
<dbReference type="AlphaFoldDB" id="A0A917LRD0"/>
<dbReference type="InterPro" id="IPR040632">
    <property type="entry name" value="Sulfotransfer_4"/>
</dbReference>
<dbReference type="SUPFAM" id="SSF52540">
    <property type="entry name" value="P-loop containing nucleoside triphosphate hydrolases"/>
    <property type="match status" value="1"/>
</dbReference>
<keyword evidence="2" id="KW-1185">Reference proteome</keyword>
<organism evidence="1 2">
    <name type="scientific">Bizionia arctica</name>
    <dbReference type="NCBI Taxonomy" id="1495645"/>
    <lineage>
        <taxon>Bacteria</taxon>
        <taxon>Pseudomonadati</taxon>
        <taxon>Bacteroidota</taxon>
        <taxon>Flavobacteriia</taxon>
        <taxon>Flavobacteriales</taxon>
        <taxon>Flavobacteriaceae</taxon>
        <taxon>Bizionia</taxon>
    </lineage>
</organism>
<dbReference type="PANTHER" id="PTHR36978:SF4">
    <property type="entry name" value="P-LOOP CONTAINING NUCLEOSIDE TRIPHOSPHATE HYDROLASE PROTEIN"/>
    <property type="match status" value="1"/>
</dbReference>
<evidence type="ECO:0000313" key="2">
    <source>
        <dbReference type="Proteomes" id="UP000625976"/>
    </source>
</evidence>
<dbReference type="PANTHER" id="PTHR36978">
    <property type="entry name" value="P-LOOP CONTAINING NUCLEOTIDE TRIPHOSPHATE HYDROLASE"/>
    <property type="match status" value="1"/>
</dbReference>
<proteinExistence type="predicted"/>
<dbReference type="InterPro" id="IPR027417">
    <property type="entry name" value="P-loop_NTPase"/>
</dbReference>
<protein>
    <recommendedName>
        <fullName evidence="3">Sulfotransferase family protein</fullName>
    </recommendedName>
</protein>
<dbReference type="RefSeq" id="WP_188465400.1">
    <property type="nucleotide sequence ID" value="NZ_BMFQ01000003.1"/>
</dbReference>
<comment type="caution">
    <text evidence="1">The sequence shown here is derived from an EMBL/GenBank/DDBJ whole genome shotgun (WGS) entry which is preliminary data.</text>
</comment>
<accession>A0A917LRD0</accession>
<sequence>MSAINNNKVFVLGLPKSGTSTLATMLRVLGFSVTGPNPYIEDIIALNNTFERYEAFQDYPWCFEYPSLLKNKEVKVILLKRNKESWVKSFKESYGGENKKYLSYKYMKLSKQESDAVFYDYHDKYYDDALNFLVTNQIPFIEMSLEHLNWKSICDFLGKTIPKNMFGMTSKIPKVNSENHKKKGTLTKYAKPLKKQLHSLLGKNYFKLTSFIYKNK</sequence>
<name>A0A917LRD0_9FLAO</name>
<dbReference type="Gene3D" id="3.40.50.300">
    <property type="entry name" value="P-loop containing nucleotide triphosphate hydrolases"/>
    <property type="match status" value="1"/>
</dbReference>
<dbReference type="Pfam" id="PF17784">
    <property type="entry name" value="Sulfotransfer_4"/>
    <property type="match status" value="1"/>
</dbReference>